<dbReference type="EMBL" id="RCHU01001072">
    <property type="protein sequence ID" value="TKR79307.1"/>
    <property type="molecule type" value="Genomic_DNA"/>
</dbReference>
<gene>
    <name evidence="4" type="ORF">D5086_0000273660</name>
</gene>
<feature type="region of interest" description="Disordered" evidence="1">
    <location>
        <begin position="451"/>
        <end position="498"/>
    </location>
</feature>
<dbReference type="Gene3D" id="4.10.60.10">
    <property type="entry name" value="Zinc finger, CCHC-type"/>
    <property type="match status" value="1"/>
</dbReference>
<accession>A0A4U5N8J9</accession>
<evidence type="ECO:0008006" key="5">
    <source>
        <dbReference type="Google" id="ProtNLM"/>
    </source>
</evidence>
<protein>
    <recommendedName>
        <fullName evidence="5">Retrotransposon gag domain-containing protein</fullName>
    </recommendedName>
</protein>
<feature type="domain" description="Retrovirus-related Pol polyprotein from transposon TNT 1-94-like beta-barrel" evidence="3">
    <location>
        <begin position="323"/>
        <end position="394"/>
    </location>
</feature>
<dbReference type="PANTHER" id="PTHR37610:SF97">
    <property type="entry name" value="RETROTRANSPOSON GAG DOMAIN-CONTAINING PROTEIN"/>
    <property type="match status" value="1"/>
</dbReference>
<dbReference type="Pfam" id="PF22936">
    <property type="entry name" value="Pol_BBD"/>
    <property type="match status" value="1"/>
</dbReference>
<dbReference type="Pfam" id="PF14244">
    <property type="entry name" value="Retrotran_gag_3"/>
    <property type="match status" value="1"/>
</dbReference>
<dbReference type="STRING" id="43335.A0A4U5N8J9"/>
<dbReference type="PANTHER" id="PTHR37610">
    <property type="entry name" value="CCHC-TYPE DOMAIN-CONTAINING PROTEIN"/>
    <property type="match status" value="1"/>
</dbReference>
<organism evidence="4">
    <name type="scientific">Populus alba</name>
    <name type="common">White poplar</name>
    <dbReference type="NCBI Taxonomy" id="43335"/>
    <lineage>
        <taxon>Eukaryota</taxon>
        <taxon>Viridiplantae</taxon>
        <taxon>Streptophyta</taxon>
        <taxon>Embryophyta</taxon>
        <taxon>Tracheophyta</taxon>
        <taxon>Spermatophyta</taxon>
        <taxon>Magnoliopsida</taxon>
        <taxon>eudicotyledons</taxon>
        <taxon>Gunneridae</taxon>
        <taxon>Pentapetalae</taxon>
        <taxon>rosids</taxon>
        <taxon>fabids</taxon>
        <taxon>Malpighiales</taxon>
        <taxon>Salicaceae</taxon>
        <taxon>Saliceae</taxon>
        <taxon>Populus</taxon>
    </lineage>
</organism>
<name>A0A4U5N8J9_POPAL</name>
<feature type="domain" description="Retrotransposon Copia-like N-terminal" evidence="2">
    <location>
        <begin position="1"/>
        <end position="22"/>
    </location>
</feature>
<dbReference type="InterPro" id="IPR029472">
    <property type="entry name" value="Copia-like_N"/>
</dbReference>
<evidence type="ECO:0000313" key="4">
    <source>
        <dbReference type="EMBL" id="TKR79307.1"/>
    </source>
</evidence>
<dbReference type="AlphaFoldDB" id="A0A4U5N8J9"/>
<evidence type="ECO:0000259" key="3">
    <source>
        <dbReference type="Pfam" id="PF22936"/>
    </source>
</evidence>
<reference evidence="4" key="1">
    <citation type="submission" date="2018-10" db="EMBL/GenBank/DDBJ databases">
        <title>Population genomic analysis revealed the cold adaptation of white poplar.</title>
        <authorList>
            <person name="Liu Y.-J."/>
        </authorList>
    </citation>
    <scope>NUCLEOTIDE SEQUENCE [LARGE SCALE GENOMIC DNA]</scope>
    <source>
        <strain evidence="4">PAL-ZL1</strain>
    </source>
</reference>
<sequence>MTMALTVKNKIGFIDGSMKEPDEKKPDEHQQWNRCNNLVKTWLLGSMSKDIAASVINCKDARQMWLDLKERLSHVNVVQLFNIENEIHNCVQGSMSVGSYFIKLKGLWDERDALCTFPTCTCGSVKEVAAYLDTQKTMKFLMGLSDSYVGVRSNTLLQDPLPTINKAYSLVLRHEKQSEVTTGKSPAQPEAAAFAVKNLSHEIEIEQRCSRCNRTNHNTKDCRAHLRCTFCRWKGHTAEYCRKKKAVTEAEFNIAISKGNQVASHTNERKEMNFPFTPDECKQILSMLKTKTSSANHVSNCPTHDELSGKAFSLFSNGNRSTWILDSGCTDHMIYDQNLLTYSRPVNGRTVELSNGSITQVTHIGRVHLSPDLILDNVLCVPYFRLNLISISKLAFDSSCITIFLSQFCVIQDLRSGKMIGTGIEREGLYFLDQAKKGNCNHAKNSNPNLCIKRLGHPQPNSPNSQTHPSTTSSTPLAPLIESPHSASPTDSPLPDFSPILNTSSPVPIPTLRRGSRSITTPSYLQDFHLAMTLPSRPDPTSSTNMVHTSGCIATLHKTSMEGLYMTEN</sequence>
<dbReference type="InterPro" id="IPR054722">
    <property type="entry name" value="PolX-like_BBD"/>
</dbReference>
<comment type="caution">
    <text evidence="4">The sequence shown here is derived from an EMBL/GenBank/DDBJ whole genome shotgun (WGS) entry which is preliminary data.</text>
</comment>
<evidence type="ECO:0000256" key="1">
    <source>
        <dbReference type="SAM" id="MobiDB-lite"/>
    </source>
</evidence>
<evidence type="ECO:0000259" key="2">
    <source>
        <dbReference type="Pfam" id="PF14244"/>
    </source>
</evidence>
<feature type="compositionally biased region" description="Low complexity" evidence="1">
    <location>
        <begin position="458"/>
        <end position="476"/>
    </location>
</feature>
<proteinExistence type="predicted"/>